<dbReference type="InterPro" id="IPR018206">
    <property type="entry name" value="ETF_asu_C_CS"/>
</dbReference>
<dbReference type="AlphaFoldDB" id="A0A928Q317"/>
<evidence type="ECO:0000256" key="1">
    <source>
        <dbReference type="ARBA" id="ARBA00005817"/>
    </source>
</evidence>
<dbReference type="Gene3D" id="3.40.50.1220">
    <property type="entry name" value="TPP-binding domain"/>
    <property type="match status" value="1"/>
</dbReference>
<dbReference type="GO" id="GO:0033539">
    <property type="term" value="P:fatty acid beta-oxidation using acyl-CoA dehydrogenase"/>
    <property type="evidence" value="ECO:0007669"/>
    <property type="project" value="TreeGrafter"/>
</dbReference>
<name>A0A928Q317_9FIRM</name>
<dbReference type="PANTHER" id="PTHR43153:SF1">
    <property type="entry name" value="ELECTRON TRANSFER FLAVOPROTEIN SUBUNIT ALPHA, MITOCHONDRIAL"/>
    <property type="match status" value="1"/>
</dbReference>
<feature type="binding site" evidence="6">
    <location>
        <begin position="279"/>
        <end position="286"/>
    </location>
    <ligand>
        <name>FAD</name>
        <dbReference type="ChEBI" id="CHEBI:57692"/>
    </ligand>
</feature>
<dbReference type="SMART" id="SM00893">
    <property type="entry name" value="ETF"/>
    <property type="match status" value="1"/>
</dbReference>
<evidence type="ECO:0000313" key="9">
    <source>
        <dbReference type="Proteomes" id="UP000754750"/>
    </source>
</evidence>
<dbReference type="GO" id="GO:0009055">
    <property type="term" value="F:electron transfer activity"/>
    <property type="evidence" value="ECO:0007669"/>
    <property type="project" value="InterPro"/>
</dbReference>
<comment type="cofactor">
    <cofactor evidence="6">
        <name>FAD</name>
        <dbReference type="ChEBI" id="CHEBI:57692"/>
    </cofactor>
    <text evidence="6">Binds 1 FAD per dimer.</text>
</comment>
<dbReference type="Gene3D" id="3.40.50.620">
    <property type="entry name" value="HUPs"/>
    <property type="match status" value="1"/>
</dbReference>
<comment type="caution">
    <text evidence="8">The sequence shown here is derived from an EMBL/GenBank/DDBJ whole genome shotgun (WGS) entry which is preliminary data.</text>
</comment>
<feature type="binding site" evidence="6">
    <location>
        <begin position="248"/>
        <end position="249"/>
    </location>
    <ligand>
        <name>FAD</name>
        <dbReference type="ChEBI" id="CHEBI:57692"/>
    </ligand>
</feature>
<dbReference type="SUPFAM" id="SSF52467">
    <property type="entry name" value="DHS-like NAD/FAD-binding domain"/>
    <property type="match status" value="1"/>
</dbReference>
<keyword evidence="5" id="KW-0249">Electron transport</keyword>
<dbReference type="FunFam" id="3.40.50.1220:FF:000001">
    <property type="entry name" value="Electron transfer flavoprotein, alpha subunit"/>
    <property type="match status" value="1"/>
</dbReference>
<accession>A0A928Q317</accession>
<dbReference type="InterPro" id="IPR029035">
    <property type="entry name" value="DHS-like_NAD/FAD-binding_dom"/>
</dbReference>
<evidence type="ECO:0000256" key="3">
    <source>
        <dbReference type="ARBA" id="ARBA00022630"/>
    </source>
</evidence>
<evidence type="ECO:0000313" key="8">
    <source>
        <dbReference type="EMBL" id="MBE6833939.1"/>
    </source>
</evidence>
<sequence>MEAKTKDLWVLVETDQNGGAKNVGLELLNPGRRLAEGQQGKLVAVVIGSRVDEAVKAAQAHGADQIIVVDGPEFARYTTDAYTDTLYALVEKYGPTTLLIGATGNGRDLAPRLSCRLKTGLTADCTGLDIDEQSGNVAWTRPAFGGNLMATILCPDHRPQIGTVRPGVFKKKEPDGSRSAEVIREEIHIPEERLRTRVLDVISELSKELVDLEGAEIIVSGGRGVGGPEGFRTIRELADALGATVGASRAAVDSGWISRSHQVGQSGKTVGPKLYIAAGISGAIQHLVGMNSSDVVVAVNKDPDAPIFGVADYGVVGDLFQVLPALTESVKKRKGLS</sequence>
<protein>
    <submittedName>
        <fullName evidence="8">Electron transfer flavoprotein subunit alpha/FixB family protein</fullName>
    </submittedName>
</protein>
<dbReference type="InterPro" id="IPR014729">
    <property type="entry name" value="Rossmann-like_a/b/a_fold"/>
</dbReference>
<dbReference type="RefSeq" id="WP_020072271.1">
    <property type="nucleotide sequence ID" value="NZ_JBKWRC010000004.1"/>
</dbReference>
<gene>
    <name evidence="8" type="ORF">E7512_10250</name>
</gene>
<dbReference type="SUPFAM" id="SSF52402">
    <property type="entry name" value="Adenine nucleotide alpha hydrolases-like"/>
    <property type="match status" value="1"/>
</dbReference>
<dbReference type="PANTHER" id="PTHR43153">
    <property type="entry name" value="ELECTRON TRANSFER FLAVOPROTEIN ALPHA"/>
    <property type="match status" value="1"/>
</dbReference>
<dbReference type="Proteomes" id="UP000754750">
    <property type="component" value="Unassembled WGS sequence"/>
</dbReference>
<reference evidence="8" key="1">
    <citation type="submission" date="2019-04" db="EMBL/GenBank/DDBJ databases">
        <title>Evolution of Biomass-Degrading Anaerobic Consortia Revealed by Metagenomics.</title>
        <authorList>
            <person name="Peng X."/>
        </authorList>
    </citation>
    <scope>NUCLEOTIDE SEQUENCE</scope>
    <source>
        <strain evidence="8">SIG551</strain>
    </source>
</reference>
<evidence type="ECO:0000256" key="6">
    <source>
        <dbReference type="PIRSR" id="PIRSR000089-1"/>
    </source>
</evidence>
<dbReference type="CDD" id="cd01715">
    <property type="entry name" value="ETF_alpha"/>
    <property type="match status" value="1"/>
</dbReference>
<evidence type="ECO:0000256" key="2">
    <source>
        <dbReference type="ARBA" id="ARBA00022448"/>
    </source>
</evidence>
<evidence type="ECO:0000256" key="4">
    <source>
        <dbReference type="ARBA" id="ARBA00022827"/>
    </source>
</evidence>
<dbReference type="EMBL" id="SVNY01000005">
    <property type="protein sequence ID" value="MBE6833939.1"/>
    <property type="molecule type" value="Genomic_DNA"/>
</dbReference>
<proteinExistence type="inferred from homology"/>
<evidence type="ECO:0000256" key="5">
    <source>
        <dbReference type="ARBA" id="ARBA00022982"/>
    </source>
</evidence>
<dbReference type="Pfam" id="PF01012">
    <property type="entry name" value="ETF"/>
    <property type="match status" value="1"/>
</dbReference>
<comment type="similarity">
    <text evidence="1">Belongs to the ETF alpha-subunit/FixB family.</text>
</comment>
<keyword evidence="2" id="KW-0813">Transport</keyword>
<dbReference type="PROSITE" id="PS00696">
    <property type="entry name" value="ETF_ALPHA"/>
    <property type="match status" value="1"/>
</dbReference>
<evidence type="ECO:0000259" key="7">
    <source>
        <dbReference type="SMART" id="SM00893"/>
    </source>
</evidence>
<feature type="binding site" evidence="6">
    <location>
        <position position="300"/>
    </location>
    <ligand>
        <name>FAD</name>
        <dbReference type="ChEBI" id="CHEBI:57692"/>
    </ligand>
</feature>
<dbReference type="InterPro" id="IPR014730">
    <property type="entry name" value="ETF_a/b_N"/>
</dbReference>
<feature type="domain" description="Electron transfer flavoprotein alpha/beta-subunit N-terminal" evidence="7">
    <location>
        <begin position="8"/>
        <end position="198"/>
    </location>
</feature>
<dbReference type="InterPro" id="IPR014731">
    <property type="entry name" value="ETF_asu_C"/>
</dbReference>
<dbReference type="InterPro" id="IPR001308">
    <property type="entry name" value="ETF_a/FixB"/>
</dbReference>
<feature type="binding site" evidence="6">
    <location>
        <position position="223"/>
    </location>
    <ligand>
        <name>FAD</name>
        <dbReference type="ChEBI" id="CHEBI:57692"/>
    </ligand>
</feature>
<dbReference type="PIRSF" id="PIRSF000089">
    <property type="entry name" value="Electra_flavoP_a"/>
    <property type="match status" value="1"/>
</dbReference>
<organism evidence="8 9">
    <name type="scientific">Faecalispora sporosphaeroides</name>
    <dbReference type="NCBI Taxonomy" id="1549"/>
    <lineage>
        <taxon>Bacteria</taxon>
        <taxon>Bacillati</taxon>
        <taxon>Bacillota</taxon>
        <taxon>Clostridia</taxon>
        <taxon>Eubacteriales</taxon>
        <taxon>Oscillospiraceae</taxon>
        <taxon>Faecalispora</taxon>
    </lineage>
</organism>
<dbReference type="GO" id="GO:0050660">
    <property type="term" value="F:flavin adenine dinucleotide binding"/>
    <property type="evidence" value="ECO:0007669"/>
    <property type="project" value="InterPro"/>
</dbReference>
<keyword evidence="3" id="KW-0285">Flavoprotein</keyword>
<dbReference type="InterPro" id="IPR033947">
    <property type="entry name" value="ETF_alpha_N"/>
</dbReference>
<dbReference type="Pfam" id="PF00766">
    <property type="entry name" value="ETF_alpha"/>
    <property type="match status" value="1"/>
</dbReference>
<keyword evidence="4 6" id="KW-0274">FAD</keyword>
<feature type="binding site" evidence="6">
    <location>
        <begin position="262"/>
        <end position="266"/>
    </location>
    <ligand>
        <name>FAD</name>
        <dbReference type="ChEBI" id="CHEBI:57692"/>
    </ligand>
</feature>